<dbReference type="InterPro" id="IPR016181">
    <property type="entry name" value="Acyl_CoA_acyltransferase"/>
</dbReference>
<dbReference type="InterPro" id="IPR020023">
    <property type="entry name" value="PseG"/>
</dbReference>
<dbReference type="Pfam" id="PF04101">
    <property type="entry name" value="Glyco_tran_28_C"/>
    <property type="match status" value="1"/>
</dbReference>
<evidence type="ECO:0000313" key="5">
    <source>
        <dbReference type="Proteomes" id="UP000215465"/>
    </source>
</evidence>
<evidence type="ECO:0000259" key="3">
    <source>
        <dbReference type="PROSITE" id="PS51186"/>
    </source>
</evidence>
<dbReference type="GO" id="GO:0016747">
    <property type="term" value="F:acyltransferase activity, transferring groups other than amino-acyl groups"/>
    <property type="evidence" value="ECO:0007669"/>
    <property type="project" value="InterPro"/>
</dbReference>
<evidence type="ECO:0000256" key="2">
    <source>
        <dbReference type="PIRSR" id="PIRSR620023-2"/>
    </source>
</evidence>
<dbReference type="SUPFAM" id="SSF55729">
    <property type="entry name" value="Acyl-CoA N-acyltransferases (Nat)"/>
    <property type="match status" value="1"/>
</dbReference>
<dbReference type="AlphaFoldDB" id="A0A8B4GBK6"/>
<keyword evidence="4" id="KW-0808">Transferase</keyword>
<dbReference type="Gene3D" id="3.40.50.2000">
    <property type="entry name" value="Glycogen Phosphorylase B"/>
    <property type="match status" value="1"/>
</dbReference>
<sequence length="556" mass="60495">MIKDQTMKILIRADASLQIGSGHIMRCLTLAHELSRRGHEVRFICRALPGHLGETIERAGFGLVLLPVPPQAGRLPEREFSELLRSRNERSELCQNEAKTATHFKPAHAHWLPVSQAQDAADCVPHIRAFAPDWIICDHYALSAEWEQAAKAAAGSRLMAIDDLADRPHAADLLLDQNLGHTPADYVGLMPPACRLLTGTRYALLREEFAAWREASLQRRAAQAETGYLKHILVNLGGVDKDNHTLAVLQALSGSLPAACRVTVVMGKTAPHTAAVQAFADSAPYPCRVLVGANNMAELMAEANLAIGAAGSTSWERCCLGLPTMMLVLAENQRGIAETLQQAGVASVADMADLPASLASLLAETPALRAEQSRRAAALCDGRGVLRAANNLADFAPAVLRPAASADCRRLFEWRNHPEIRRFMFDSGEIAWDGHQAWFARQLANPEFTMLLYEAGGTAQGYASFKHLGGGRCEWGLYLAPDCPRGQGHGSTLGQLALQYAFCRLNMREVHGQVLPHNAASQALHRRLGFRPADKAAGQEAQQALSFVLRAEDFLY</sequence>
<dbReference type="PANTHER" id="PTHR43415">
    <property type="entry name" value="SPERMIDINE N(1)-ACETYLTRANSFERASE"/>
    <property type="match status" value="1"/>
</dbReference>
<proteinExistence type="predicted"/>
<organism evidence="4 5">
    <name type="scientific">Eikenella corrodens</name>
    <dbReference type="NCBI Taxonomy" id="539"/>
    <lineage>
        <taxon>Bacteria</taxon>
        <taxon>Pseudomonadati</taxon>
        <taxon>Pseudomonadota</taxon>
        <taxon>Betaproteobacteria</taxon>
        <taxon>Neisseriales</taxon>
        <taxon>Neisseriaceae</taxon>
        <taxon>Eikenella</taxon>
    </lineage>
</organism>
<protein>
    <submittedName>
        <fullName evidence="4">Spore coat polysaccharide biosynthesis protein, predicted glycosyltransferase</fullName>
    </submittedName>
</protein>
<dbReference type="InterPro" id="IPR000182">
    <property type="entry name" value="GNAT_dom"/>
</dbReference>
<accession>A0A8B4GBK6</accession>
<feature type="binding site" evidence="2">
    <location>
        <position position="206"/>
    </location>
    <ligand>
        <name>substrate</name>
    </ligand>
</feature>
<dbReference type="Proteomes" id="UP000215465">
    <property type="component" value="Chromosome 1"/>
</dbReference>
<dbReference type="NCBIfam" id="TIGR03590">
    <property type="entry name" value="PseG"/>
    <property type="match status" value="1"/>
</dbReference>
<feature type="active site" description="Proton acceptor" evidence="1">
    <location>
        <position position="23"/>
    </location>
</feature>
<feature type="binding site" evidence="2">
    <location>
        <position position="316"/>
    </location>
    <ligand>
        <name>substrate</name>
    </ligand>
</feature>
<evidence type="ECO:0000313" key="4">
    <source>
        <dbReference type="EMBL" id="SNW07296.1"/>
    </source>
</evidence>
<dbReference type="PROSITE" id="PS51186">
    <property type="entry name" value="GNAT"/>
    <property type="match status" value="1"/>
</dbReference>
<dbReference type="Gene3D" id="3.40.50.11190">
    <property type="match status" value="1"/>
</dbReference>
<name>A0A8B4GBK6_EIKCO</name>
<dbReference type="SUPFAM" id="SSF53756">
    <property type="entry name" value="UDP-Glycosyltransferase/glycogen phosphorylase"/>
    <property type="match status" value="1"/>
</dbReference>
<dbReference type="PANTHER" id="PTHR43415:SF3">
    <property type="entry name" value="GNAT-FAMILY ACETYLTRANSFERASE"/>
    <property type="match status" value="1"/>
</dbReference>
<dbReference type="KEGG" id="ecor:SAMEA4412678_0509"/>
<evidence type="ECO:0000256" key="1">
    <source>
        <dbReference type="PIRSR" id="PIRSR620023-1"/>
    </source>
</evidence>
<dbReference type="GO" id="GO:0016758">
    <property type="term" value="F:hexosyltransferase activity"/>
    <property type="evidence" value="ECO:0007669"/>
    <property type="project" value="InterPro"/>
</dbReference>
<dbReference type="EMBL" id="LT906482">
    <property type="protein sequence ID" value="SNW07296.1"/>
    <property type="molecule type" value="Genomic_DNA"/>
</dbReference>
<feature type="domain" description="N-acetyltransferase" evidence="3">
    <location>
        <begin position="398"/>
        <end position="552"/>
    </location>
</feature>
<dbReference type="InterPro" id="IPR007235">
    <property type="entry name" value="Glyco_trans_28_C"/>
</dbReference>
<dbReference type="Gene3D" id="3.40.630.30">
    <property type="match status" value="1"/>
</dbReference>
<reference evidence="4 5" key="1">
    <citation type="submission" date="2017-06" db="EMBL/GenBank/DDBJ databases">
        <authorList>
            <consortium name="Pathogen Informatics"/>
        </authorList>
    </citation>
    <scope>NUCLEOTIDE SEQUENCE [LARGE SCALE GENOMIC DNA]</scope>
    <source>
        <strain evidence="4 5">NCTC10596</strain>
    </source>
</reference>
<dbReference type="Pfam" id="PF13302">
    <property type="entry name" value="Acetyltransf_3"/>
    <property type="match status" value="1"/>
</dbReference>
<gene>
    <name evidence="4" type="ORF">SAMEA4412678_00509</name>
</gene>